<gene>
    <name evidence="1" type="ORF">Phou_081220</name>
</gene>
<evidence type="ECO:0000313" key="1">
    <source>
        <dbReference type="EMBL" id="GFJ83942.1"/>
    </source>
</evidence>
<sequence>MEQRAVAPAPAVAASSGGRIELVDLCKRYGANEPPAVDHVNIDIEPGEFITLLGPAARERPRRST</sequence>
<proteinExistence type="predicted"/>
<accession>A0A6V8KFF4</accession>
<comment type="caution">
    <text evidence="1">The sequence shown here is derived from an EMBL/GenBank/DDBJ whole genome shotgun (WGS) entry which is preliminary data.</text>
</comment>
<dbReference type="InterPro" id="IPR027417">
    <property type="entry name" value="P-loop_NTPase"/>
</dbReference>
<evidence type="ECO:0008006" key="3">
    <source>
        <dbReference type="Google" id="ProtNLM"/>
    </source>
</evidence>
<dbReference type="EMBL" id="BLPF01000003">
    <property type="protein sequence ID" value="GFJ83942.1"/>
    <property type="molecule type" value="Genomic_DNA"/>
</dbReference>
<name>A0A6V8KFF4_9ACTN</name>
<reference evidence="1 2" key="2">
    <citation type="submission" date="2020-03" db="EMBL/GenBank/DDBJ databases">
        <authorList>
            <person name="Ichikawa N."/>
            <person name="Kimura A."/>
            <person name="Kitahashi Y."/>
            <person name="Uohara A."/>
        </authorList>
    </citation>
    <scope>NUCLEOTIDE SEQUENCE [LARGE SCALE GENOMIC DNA]</scope>
    <source>
        <strain evidence="1 2">NBRC 108639</strain>
    </source>
</reference>
<dbReference type="Gene3D" id="3.40.50.300">
    <property type="entry name" value="P-loop containing nucleotide triphosphate hydrolases"/>
    <property type="match status" value="1"/>
</dbReference>
<reference evidence="1 2" key="1">
    <citation type="submission" date="2020-03" db="EMBL/GenBank/DDBJ databases">
        <title>Whole genome shotgun sequence of Phytohabitans houttuyneae NBRC 108639.</title>
        <authorList>
            <person name="Komaki H."/>
            <person name="Tamura T."/>
        </authorList>
    </citation>
    <scope>NUCLEOTIDE SEQUENCE [LARGE SCALE GENOMIC DNA]</scope>
    <source>
        <strain evidence="1 2">NBRC 108639</strain>
    </source>
</reference>
<keyword evidence="2" id="KW-1185">Reference proteome</keyword>
<dbReference type="AlphaFoldDB" id="A0A6V8KFF4"/>
<evidence type="ECO:0000313" key="2">
    <source>
        <dbReference type="Proteomes" id="UP000482800"/>
    </source>
</evidence>
<organism evidence="1 2">
    <name type="scientific">Phytohabitans houttuyneae</name>
    <dbReference type="NCBI Taxonomy" id="1076126"/>
    <lineage>
        <taxon>Bacteria</taxon>
        <taxon>Bacillati</taxon>
        <taxon>Actinomycetota</taxon>
        <taxon>Actinomycetes</taxon>
        <taxon>Micromonosporales</taxon>
        <taxon>Micromonosporaceae</taxon>
    </lineage>
</organism>
<dbReference type="Proteomes" id="UP000482800">
    <property type="component" value="Unassembled WGS sequence"/>
</dbReference>
<protein>
    <recommendedName>
        <fullName evidence="3">ABC transporter domain-containing protein</fullName>
    </recommendedName>
</protein>
<dbReference type="SUPFAM" id="SSF52540">
    <property type="entry name" value="P-loop containing nucleoside triphosphate hydrolases"/>
    <property type="match status" value="1"/>
</dbReference>